<keyword evidence="4" id="KW-0964">Secreted</keyword>
<comment type="subunit">
    <text evidence="3">Homodimer.</text>
</comment>
<evidence type="ECO:0000313" key="11">
    <source>
        <dbReference type="Proteomes" id="UP000250434"/>
    </source>
</evidence>
<dbReference type="Proteomes" id="UP000250434">
    <property type="component" value="Chromosome"/>
</dbReference>
<evidence type="ECO:0000256" key="6">
    <source>
        <dbReference type="ARBA" id="ARBA00022900"/>
    </source>
</evidence>
<evidence type="ECO:0000256" key="5">
    <source>
        <dbReference type="ARBA" id="ARBA00022690"/>
    </source>
</evidence>
<keyword evidence="5 8" id="KW-0646">Protease inhibitor</keyword>
<dbReference type="PRINTS" id="PR00294">
    <property type="entry name" value="SSBTLNINHBTR"/>
</dbReference>
<dbReference type="EMBL" id="CP015163">
    <property type="protein sequence ID" value="AXB47807.1"/>
    <property type="molecule type" value="Genomic_DNA"/>
</dbReference>
<dbReference type="AlphaFoldDB" id="A0A344LID3"/>
<comment type="similarity">
    <text evidence="2 8">Belongs to the protease inhibitor I16 (SSI) family.</text>
</comment>
<dbReference type="KEGG" id="aab:A4R43_39615"/>
<name>A0A344LID3_9PSEU</name>
<proteinExistence type="inferred from homology"/>
<evidence type="ECO:0000256" key="3">
    <source>
        <dbReference type="ARBA" id="ARBA00011738"/>
    </source>
</evidence>
<dbReference type="RefSeq" id="WP_113696875.1">
    <property type="nucleotide sequence ID" value="NZ_CP015163.1"/>
</dbReference>
<dbReference type="Pfam" id="PF00720">
    <property type="entry name" value="SSI"/>
    <property type="match status" value="1"/>
</dbReference>
<evidence type="ECO:0000256" key="2">
    <source>
        <dbReference type="ARBA" id="ARBA00010472"/>
    </source>
</evidence>
<dbReference type="GO" id="GO:0005576">
    <property type="term" value="C:extracellular region"/>
    <property type="evidence" value="ECO:0007669"/>
    <property type="project" value="UniProtKB-SubCell"/>
</dbReference>
<dbReference type="InterPro" id="IPR023549">
    <property type="entry name" value="Subtilisin_inhibitor"/>
</dbReference>
<gene>
    <name evidence="10" type="ORF">A4R43_39615</name>
</gene>
<evidence type="ECO:0000259" key="9">
    <source>
        <dbReference type="Pfam" id="PF00720"/>
    </source>
</evidence>
<feature type="domain" description="Subtilisin inhibitor" evidence="9">
    <location>
        <begin position="40"/>
        <end position="110"/>
    </location>
</feature>
<evidence type="ECO:0000256" key="4">
    <source>
        <dbReference type="ARBA" id="ARBA00022525"/>
    </source>
</evidence>
<comment type="subcellular location">
    <subcellularLocation>
        <location evidence="1">Secreted</location>
    </subcellularLocation>
</comment>
<dbReference type="InterPro" id="IPR036819">
    <property type="entry name" value="Subtilisin_inhibitor-like_sf"/>
</dbReference>
<protein>
    <recommendedName>
        <fullName evidence="9">Subtilisin inhibitor domain-containing protein</fullName>
    </recommendedName>
</protein>
<keyword evidence="11" id="KW-1185">Reference proteome</keyword>
<organism evidence="10 11">
    <name type="scientific">Amycolatopsis albispora</name>
    <dbReference type="NCBI Taxonomy" id="1804986"/>
    <lineage>
        <taxon>Bacteria</taxon>
        <taxon>Bacillati</taxon>
        <taxon>Actinomycetota</taxon>
        <taxon>Actinomycetes</taxon>
        <taxon>Pseudonocardiales</taxon>
        <taxon>Pseudonocardiaceae</taxon>
        <taxon>Amycolatopsis</taxon>
    </lineage>
</organism>
<accession>A0A344LID3</accession>
<dbReference type="InterPro" id="IPR000691">
    <property type="entry name" value="Prot_inh_I16_SSI"/>
</dbReference>
<dbReference type="InterPro" id="IPR020054">
    <property type="entry name" value="Prot_inh_SSI_I16_CS"/>
</dbReference>
<dbReference type="SUPFAM" id="SSF55399">
    <property type="entry name" value="Subtilisin inhibitor"/>
    <property type="match status" value="1"/>
</dbReference>
<evidence type="ECO:0000313" key="10">
    <source>
        <dbReference type="EMBL" id="AXB47807.1"/>
    </source>
</evidence>
<evidence type="ECO:0000256" key="8">
    <source>
        <dbReference type="RuleBase" id="RU003471"/>
    </source>
</evidence>
<sequence>MAIFPFEPLTACALTLACIGGPAHPADASIALSTLDSGGRSGAVVLQCDPAGGTHPDAKAACAALSRADGDPGRVTPKDVACTLEYAPVEARAFGTWKGKQVDFRTTYPNRCAADAHSGGVFGF</sequence>
<dbReference type="PROSITE" id="PS00999">
    <property type="entry name" value="SSI"/>
    <property type="match status" value="1"/>
</dbReference>
<evidence type="ECO:0000256" key="7">
    <source>
        <dbReference type="ARBA" id="ARBA00023157"/>
    </source>
</evidence>
<keyword evidence="6 8" id="KW-0722">Serine protease inhibitor</keyword>
<dbReference type="OrthoDB" id="4567948at2"/>
<reference evidence="10 11" key="1">
    <citation type="submission" date="2016-04" db="EMBL/GenBank/DDBJ databases">
        <title>Complete genome sequence and analysis of deep-sea sediment isolate, Amycolatopsis sp. WP1.</title>
        <authorList>
            <person name="Wang H."/>
            <person name="Chen S."/>
            <person name="Wu Q."/>
        </authorList>
    </citation>
    <scope>NUCLEOTIDE SEQUENCE [LARGE SCALE GENOMIC DNA]</scope>
    <source>
        <strain evidence="10 11">WP1</strain>
    </source>
</reference>
<keyword evidence="7" id="KW-1015">Disulfide bond</keyword>
<dbReference type="Gene3D" id="3.30.350.10">
    <property type="entry name" value="Subtilisin inhibitor-like"/>
    <property type="match status" value="1"/>
</dbReference>
<dbReference type="GO" id="GO:0004867">
    <property type="term" value="F:serine-type endopeptidase inhibitor activity"/>
    <property type="evidence" value="ECO:0007669"/>
    <property type="project" value="UniProtKB-KW"/>
</dbReference>
<evidence type="ECO:0000256" key="1">
    <source>
        <dbReference type="ARBA" id="ARBA00004613"/>
    </source>
</evidence>